<gene>
    <name evidence="4" type="ORF">Trichorick_00047</name>
</gene>
<evidence type="ECO:0000313" key="5">
    <source>
        <dbReference type="Proteomes" id="UP001326613"/>
    </source>
</evidence>
<proteinExistence type="inferred from homology"/>
<dbReference type="SUPFAM" id="SSF47729">
    <property type="entry name" value="IHF-like DNA-binding proteins"/>
    <property type="match status" value="1"/>
</dbReference>
<comment type="similarity">
    <text evidence="1 3">Belongs to the bacterial histone-like protein family.</text>
</comment>
<dbReference type="EMBL" id="CP112932">
    <property type="protein sequence ID" value="WPY00177.1"/>
    <property type="molecule type" value="Genomic_DNA"/>
</dbReference>
<keyword evidence="5" id="KW-1185">Reference proteome</keyword>
<accession>A0ABZ0USW0</accession>
<dbReference type="RefSeq" id="WP_323738273.1">
    <property type="nucleotide sequence ID" value="NZ_CP112932.1"/>
</dbReference>
<evidence type="ECO:0000256" key="1">
    <source>
        <dbReference type="ARBA" id="ARBA00010529"/>
    </source>
</evidence>
<dbReference type="GO" id="GO:0003677">
    <property type="term" value="F:DNA binding"/>
    <property type="evidence" value="ECO:0007669"/>
    <property type="project" value="UniProtKB-KW"/>
</dbReference>
<name>A0ABZ0USW0_9RICK</name>
<dbReference type="InterPro" id="IPR010992">
    <property type="entry name" value="IHF-like_DNA-bd_dom_sf"/>
</dbReference>
<dbReference type="Proteomes" id="UP001326613">
    <property type="component" value="Chromosome"/>
</dbReference>
<sequence length="83" mass="9605">MATKNDLIEALSKEISYLSKEDSSEVVNLVLEYLTEMLVQHNKIEIRGFGSFSIRSRKYANSNKLYNTVYYRMAKNVMDSTTI</sequence>
<organism evidence="4 5">
    <name type="scientific">Candidatus Trichorickettsia mobilis</name>
    <dbReference type="NCBI Taxonomy" id="1346319"/>
    <lineage>
        <taxon>Bacteria</taxon>
        <taxon>Pseudomonadati</taxon>
        <taxon>Pseudomonadota</taxon>
        <taxon>Alphaproteobacteria</taxon>
        <taxon>Rickettsiales</taxon>
        <taxon>Rickettsiaceae</taxon>
        <taxon>Rickettsieae</taxon>
        <taxon>Candidatus Trichorickettsia</taxon>
    </lineage>
</organism>
<evidence type="ECO:0000313" key="4">
    <source>
        <dbReference type="EMBL" id="WPY00177.1"/>
    </source>
</evidence>
<dbReference type="InterPro" id="IPR000119">
    <property type="entry name" value="Hist_DNA-bd"/>
</dbReference>
<evidence type="ECO:0000256" key="2">
    <source>
        <dbReference type="ARBA" id="ARBA00023125"/>
    </source>
</evidence>
<reference evidence="4 5" key="1">
    <citation type="submission" date="2022-10" db="EMBL/GenBank/DDBJ databases">
        <title>Host association and intracellularity evolved multiple times independently in the Rickettsiales.</title>
        <authorList>
            <person name="Castelli M."/>
            <person name="Nardi T."/>
            <person name="Gammuto L."/>
            <person name="Bellinzona G."/>
            <person name="Sabaneyeva E."/>
            <person name="Potekhin A."/>
            <person name="Serra V."/>
            <person name="Petroni G."/>
            <person name="Sassera D."/>
        </authorList>
    </citation>
    <scope>NUCLEOTIDE SEQUENCE [LARGE SCALE GENOMIC DNA]</scope>
    <source>
        <strain evidence="4 5">Kr 154-4</strain>
    </source>
</reference>
<dbReference type="Pfam" id="PF00216">
    <property type="entry name" value="Bac_DNA_binding"/>
    <property type="match status" value="1"/>
</dbReference>
<evidence type="ECO:0000256" key="3">
    <source>
        <dbReference type="RuleBase" id="RU003939"/>
    </source>
</evidence>
<dbReference type="SMART" id="SM00411">
    <property type="entry name" value="BHL"/>
    <property type="match status" value="1"/>
</dbReference>
<protein>
    <submittedName>
        <fullName evidence="4">HU family DNA-binding protein</fullName>
    </submittedName>
</protein>
<keyword evidence="2 4" id="KW-0238">DNA-binding</keyword>
<dbReference type="Gene3D" id="4.10.520.10">
    <property type="entry name" value="IHF-like DNA-binding proteins"/>
    <property type="match status" value="1"/>
</dbReference>